<comment type="caution">
    <text evidence="15">The sequence shown here is derived from an EMBL/GenBank/DDBJ whole genome shotgun (WGS) entry which is preliminary data.</text>
</comment>
<gene>
    <name evidence="15" type="ORF">RUM44_000012</name>
</gene>
<feature type="compositionally biased region" description="Acidic residues" evidence="14">
    <location>
        <begin position="288"/>
        <end position="297"/>
    </location>
</feature>
<comment type="subcellular location">
    <subcellularLocation>
        <location evidence="1 12">Endoplasmic reticulum lumen</location>
    </subcellularLocation>
</comment>
<feature type="compositionally biased region" description="Basic and acidic residues" evidence="14">
    <location>
        <begin position="243"/>
        <end position="287"/>
    </location>
</feature>
<dbReference type="SUPFAM" id="SSF63887">
    <property type="entry name" value="P-domain of calnexin/calreticulin"/>
    <property type="match status" value="1"/>
</dbReference>
<dbReference type="PROSITE" id="PS00804">
    <property type="entry name" value="CALRETICULIN_2"/>
    <property type="match status" value="1"/>
</dbReference>
<dbReference type="PRINTS" id="PR00626">
    <property type="entry name" value="CALRETICULIN"/>
</dbReference>
<evidence type="ECO:0000256" key="8">
    <source>
        <dbReference type="ARBA" id="ARBA00022824"/>
    </source>
</evidence>
<dbReference type="Proteomes" id="UP001359485">
    <property type="component" value="Unassembled WGS sequence"/>
</dbReference>
<keyword evidence="4" id="KW-0479">Metal-binding</keyword>
<reference evidence="15 16" key="1">
    <citation type="submission" date="2023-09" db="EMBL/GenBank/DDBJ databases">
        <title>Genomes of two closely related lineages of the louse Polyplax serrata with different host specificities.</title>
        <authorList>
            <person name="Martinu J."/>
            <person name="Tarabai H."/>
            <person name="Stefka J."/>
            <person name="Hypsa V."/>
        </authorList>
    </citation>
    <scope>NUCLEOTIDE SEQUENCE [LARGE SCALE GENOMIC DNA]</scope>
    <source>
        <strain evidence="15">98ZLc_SE</strain>
    </source>
</reference>
<dbReference type="EMBL" id="JAWJWF010000003">
    <property type="protein sequence ID" value="KAK6634765.1"/>
    <property type="molecule type" value="Genomic_DNA"/>
</dbReference>
<keyword evidence="6" id="KW-0430">Lectin</keyword>
<comment type="similarity">
    <text evidence="2 12 13">Belongs to the calreticulin family.</text>
</comment>
<keyword evidence="9" id="KW-0862">Zinc</keyword>
<evidence type="ECO:0000256" key="3">
    <source>
        <dbReference type="ARBA" id="ARBA00015837"/>
    </source>
</evidence>
<dbReference type="InterPro" id="IPR001580">
    <property type="entry name" value="Calret/calnex"/>
</dbReference>
<evidence type="ECO:0000256" key="11">
    <source>
        <dbReference type="ARBA" id="ARBA00023186"/>
    </source>
</evidence>
<evidence type="ECO:0000256" key="12">
    <source>
        <dbReference type="PIRNR" id="PIRNR002356"/>
    </source>
</evidence>
<dbReference type="PIRSF" id="PIRSF002356">
    <property type="entry name" value="Calreticulin"/>
    <property type="match status" value="1"/>
</dbReference>
<dbReference type="SUPFAM" id="SSF49899">
    <property type="entry name" value="Concanavalin A-like lectins/glucanases"/>
    <property type="match status" value="1"/>
</dbReference>
<name>A0ABR1B477_POLSC</name>
<evidence type="ECO:0000256" key="9">
    <source>
        <dbReference type="ARBA" id="ARBA00022833"/>
    </source>
</evidence>
<dbReference type="PROSITE" id="PS00805">
    <property type="entry name" value="CALRETICULIN_REPEAT"/>
    <property type="match status" value="1"/>
</dbReference>
<dbReference type="Pfam" id="PF00262">
    <property type="entry name" value="Calreticulin"/>
    <property type="match status" value="2"/>
</dbReference>
<accession>A0ABR1B477</accession>
<dbReference type="PROSITE" id="PS00803">
    <property type="entry name" value="CALRETICULIN_1"/>
    <property type="match status" value="1"/>
</dbReference>
<dbReference type="InterPro" id="IPR013320">
    <property type="entry name" value="ConA-like_dom_sf"/>
</dbReference>
<evidence type="ECO:0000256" key="1">
    <source>
        <dbReference type="ARBA" id="ARBA00004319"/>
    </source>
</evidence>
<organism evidence="15 16">
    <name type="scientific">Polyplax serrata</name>
    <name type="common">Common mouse louse</name>
    <dbReference type="NCBI Taxonomy" id="468196"/>
    <lineage>
        <taxon>Eukaryota</taxon>
        <taxon>Metazoa</taxon>
        <taxon>Ecdysozoa</taxon>
        <taxon>Arthropoda</taxon>
        <taxon>Hexapoda</taxon>
        <taxon>Insecta</taxon>
        <taxon>Pterygota</taxon>
        <taxon>Neoptera</taxon>
        <taxon>Paraneoptera</taxon>
        <taxon>Psocodea</taxon>
        <taxon>Troctomorpha</taxon>
        <taxon>Phthiraptera</taxon>
        <taxon>Anoplura</taxon>
        <taxon>Polyplacidae</taxon>
        <taxon>Polyplax</taxon>
    </lineage>
</organism>
<evidence type="ECO:0000256" key="14">
    <source>
        <dbReference type="SAM" id="MobiDB-lite"/>
    </source>
</evidence>
<evidence type="ECO:0000256" key="6">
    <source>
        <dbReference type="ARBA" id="ARBA00022734"/>
    </source>
</evidence>
<feature type="region of interest" description="Disordered" evidence="14">
    <location>
        <begin position="238"/>
        <end position="313"/>
    </location>
</feature>
<dbReference type="InterPro" id="IPR009033">
    <property type="entry name" value="Calreticulin/calnexin_P_dom_sf"/>
</dbReference>
<dbReference type="PANTHER" id="PTHR11073:SF2">
    <property type="entry name" value="CALRETICULIN"/>
    <property type="match status" value="1"/>
</dbReference>
<keyword evidence="10" id="KW-0106">Calcium</keyword>
<keyword evidence="8 12" id="KW-0256">Endoplasmic reticulum</keyword>
<feature type="region of interest" description="Disordered" evidence="14">
    <location>
        <begin position="382"/>
        <end position="449"/>
    </location>
</feature>
<dbReference type="InterPro" id="IPR009169">
    <property type="entry name" value="Calreticulin"/>
</dbReference>
<feature type="compositionally biased region" description="Basic and acidic residues" evidence="14">
    <location>
        <begin position="382"/>
        <end position="416"/>
    </location>
</feature>
<evidence type="ECO:0000313" key="15">
    <source>
        <dbReference type="EMBL" id="KAK6634765.1"/>
    </source>
</evidence>
<evidence type="ECO:0000256" key="4">
    <source>
        <dbReference type="ARBA" id="ARBA00022723"/>
    </source>
</evidence>
<evidence type="ECO:0000256" key="7">
    <source>
        <dbReference type="ARBA" id="ARBA00022737"/>
    </source>
</evidence>
<keyword evidence="16" id="KW-1185">Reference proteome</keyword>
<evidence type="ECO:0000313" key="16">
    <source>
        <dbReference type="Proteomes" id="UP001359485"/>
    </source>
</evidence>
<evidence type="ECO:0000256" key="2">
    <source>
        <dbReference type="ARBA" id="ARBA00010983"/>
    </source>
</evidence>
<evidence type="ECO:0000256" key="10">
    <source>
        <dbReference type="ARBA" id="ARBA00022837"/>
    </source>
</evidence>
<keyword evidence="11 12" id="KW-0143">Chaperone</keyword>
<dbReference type="InterPro" id="IPR018124">
    <property type="entry name" value="Calret/calnex_CS"/>
</dbReference>
<feature type="compositionally biased region" description="Acidic residues" evidence="14">
    <location>
        <begin position="417"/>
        <end position="434"/>
    </location>
</feature>
<evidence type="ECO:0000256" key="5">
    <source>
        <dbReference type="ARBA" id="ARBA00022729"/>
    </source>
</evidence>
<dbReference type="Gene3D" id="2.10.250.10">
    <property type="entry name" value="Calreticulin/calnexin, P domain"/>
    <property type="match status" value="1"/>
</dbReference>
<keyword evidence="5" id="KW-0732">Signal</keyword>
<keyword evidence="7" id="KW-0677">Repeat</keyword>
<evidence type="ECO:0000256" key="13">
    <source>
        <dbReference type="RuleBase" id="RU362126"/>
    </source>
</evidence>
<dbReference type="Gene3D" id="2.60.120.200">
    <property type="match status" value="1"/>
</dbReference>
<protein>
    <recommendedName>
        <fullName evidence="3 12">Calreticulin</fullName>
    </recommendedName>
</protein>
<proteinExistence type="inferred from homology"/>
<sequence length="449" mass="51569">MTVNILLFFAIDCNHCTIRLVGSLPSNGSGTSSESNLKLWTVITWYTEDGQLYATANVYFEETFSDDSWEKTWVYSEHPGKEFGKFVLSAGEYYNDPNNKGIKTSQDARFYALSRKFAPFSNKDKPLVIQFSVKHEQNIDCGGGYVKIFDCSLDQKDMHGESPYLIMFGPDICGPGTKKVHVIFNYKGKNHLINKEIRCKDDVLSHLYTLIVKPDNTYEVLIDNEKVESGELEADWNFLPPKKIKDPQANKPEDWDDRATIDDPTDSKPDDWDKPEHIPDPDAVKPEDWDDEMDGEWEPPQIDNPDFKGEWKPKQIDNPNYKGSWVHPEIDNPEYSPDPELYKRDEICIVGFDLWQVKSGTIFDNVLITDDVDHAKKVGEEVWRPAYEGEKKAKDAAEEEERKKREEELKEGKTGEDGDDEDDEDDDDKDEDSVAELPRDSEEGDHDEL</sequence>
<dbReference type="PANTHER" id="PTHR11073">
    <property type="entry name" value="CALRETICULIN AND CALNEXIN"/>
    <property type="match status" value="1"/>
</dbReference>